<evidence type="ECO:0000313" key="2">
    <source>
        <dbReference type="EMBL" id="PYI30385.1"/>
    </source>
</evidence>
<protein>
    <submittedName>
        <fullName evidence="2">Uncharacterized protein</fullName>
    </submittedName>
</protein>
<dbReference type="Proteomes" id="UP000248817">
    <property type="component" value="Unassembled WGS sequence"/>
</dbReference>
<dbReference type="EMBL" id="KZ825516">
    <property type="protein sequence ID" value="PYI30385.1"/>
    <property type="molecule type" value="Genomic_DNA"/>
</dbReference>
<proteinExistence type="predicted"/>
<accession>A0A2V5I0W3</accession>
<reference evidence="2 3" key="1">
    <citation type="submission" date="2018-02" db="EMBL/GenBank/DDBJ databases">
        <title>The genomes of Aspergillus section Nigri reveals drivers in fungal speciation.</title>
        <authorList>
            <consortium name="DOE Joint Genome Institute"/>
            <person name="Vesth T.C."/>
            <person name="Nybo J."/>
            <person name="Theobald S."/>
            <person name="Brandl J."/>
            <person name="Frisvad J.C."/>
            <person name="Nielsen K.F."/>
            <person name="Lyhne E.K."/>
            <person name="Kogle M.E."/>
            <person name="Kuo A."/>
            <person name="Riley R."/>
            <person name="Clum A."/>
            <person name="Nolan M."/>
            <person name="Lipzen A."/>
            <person name="Salamov A."/>
            <person name="Henrissat B."/>
            <person name="Wiebenga A."/>
            <person name="De vries R.P."/>
            <person name="Grigoriev I.V."/>
            <person name="Mortensen U.H."/>
            <person name="Andersen M.R."/>
            <person name="Baker S.E."/>
        </authorList>
    </citation>
    <scope>NUCLEOTIDE SEQUENCE [LARGE SCALE GENOMIC DNA]</scope>
    <source>
        <strain evidence="2 3">CBS 114.80</strain>
    </source>
</reference>
<evidence type="ECO:0000256" key="1">
    <source>
        <dbReference type="SAM" id="MobiDB-lite"/>
    </source>
</evidence>
<name>A0A2V5I0W3_9EURO</name>
<organism evidence="2 3">
    <name type="scientific">Aspergillus indologenus CBS 114.80</name>
    <dbReference type="NCBI Taxonomy" id="1450541"/>
    <lineage>
        <taxon>Eukaryota</taxon>
        <taxon>Fungi</taxon>
        <taxon>Dikarya</taxon>
        <taxon>Ascomycota</taxon>
        <taxon>Pezizomycotina</taxon>
        <taxon>Eurotiomycetes</taxon>
        <taxon>Eurotiomycetidae</taxon>
        <taxon>Eurotiales</taxon>
        <taxon>Aspergillaceae</taxon>
        <taxon>Aspergillus</taxon>
        <taxon>Aspergillus subgen. Circumdati</taxon>
    </lineage>
</organism>
<feature type="region of interest" description="Disordered" evidence="1">
    <location>
        <begin position="1"/>
        <end position="96"/>
    </location>
</feature>
<keyword evidence="3" id="KW-1185">Reference proteome</keyword>
<gene>
    <name evidence="2" type="ORF">BP00DRAFT_426555</name>
</gene>
<dbReference type="AlphaFoldDB" id="A0A2V5I0W3"/>
<evidence type="ECO:0000313" key="3">
    <source>
        <dbReference type="Proteomes" id="UP000248817"/>
    </source>
</evidence>
<sequence>MSSSSVGARGNCAVPPAKQGFQHRPPQSRMSSKPAGRCNDMMMGVEPSASEQPPSMHDARSSKHRGGIRFPPLDLHHDISRFPAAGQPRTGDRGLGGVGISTSSGLAMELVIGGEGGGDNPNQHPCSSELVFFQGSTGGCQSLSSTYGWV</sequence>